<name>A0A7W7ZN76_9BACT</name>
<evidence type="ECO:0000256" key="3">
    <source>
        <dbReference type="ARBA" id="ARBA00017959"/>
    </source>
</evidence>
<sequence length="423" mass="45464">MAGSVGERLYYDSPAQEFTATVADIRLDSHEKNEAGEKQQLWQVALDRTAFYPEGGGQPWDTGVLIAVSRSGATLEVAVERVEEDEAGEVWHYVRKPLVEGTEITGRVDAARRMDHVQQHSGQHLLSAVFLSELEAKTVSFHLGAETSSIDLVLREGSERLYEDELQRVEAAANRLIFEDRVLTPRWVSRGEAEEMYERGDLRKLPEREGPMRIVEMQGVEFNACGGTHVASTGAIGGLMLRRIEKVRQGWRVEFVCGRRAIQAGRKDFSLLAEVAGSLSVGAGDVPGRVASLLEDAKAAAKERRGLIEELARAEAVALVAEAVEGSAVRAVFVGKEMEFAKQVAAKVAGFGRMAVVGATNGAEGSLAMARPVGLLADYGKVLREVLSAAGARGGGSADRAQGVCRAEQVEALLGQLVEAVAG</sequence>
<evidence type="ECO:0000256" key="1">
    <source>
        <dbReference type="ARBA" id="ARBA00001947"/>
    </source>
</evidence>
<dbReference type="PROSITE" id="PS50860">
    <property type="entry name" value="AA_TRNA_LIGASE_II_ALA"/>
    <property type="match status" value="1"/>
</dbReference>
<keyword evidence="4" id="KW-0479">Metal-binding</keyword>
<dbReference type="GO" id="GO:0005737">
    <property type="term" value="C:cytoplasm"/>
    <property type="evidence" value="ECO:0007669"/>
    <property type="project" value="UniProtKB-SubCell"/>
</dbReference>
<dbReference type="GO" id="GO:0002161">
    <property type="term" value="F:aminoacyl-tRNA deacylase activity"/>
    <property type="evidence" value="ECO:0007669"/>
    <property type="project" value="UniProtKB-ARBA"/>
</dbReference>
<keyword evidence="7" id="KW-0175">Coiled coil</keyword>
<feature type="coiled-coil region" evidence="7">
    <location>
        <begin position="290"/>
        <end position="317"/>
    </location>
</feature>
<evidence type="ECO:0000313" key="9">
    <source>
        <dbReference type="EMBL" id="MBB5062712.1"/>
    </source>
</evidence>
<evidence type="ECO:0000256" key="5">
    <source>
        <dbReference type="ARBA" id="ARBA00022833"/>
    </source>
</evidence>
<dbReference type="InterPro" id="IPR051335">
    <property type="entry name" value="Alanyl-tRNA_Editing_Enzymes"/>
</dbReference>
<reference evidence="9 10" key="1">
    <citation type="submission" date="2020-08" db="EMBL/GenBank/DDBJ databases">
        <title>Genomic Encyclopedia of Type Strains, Phase IV (KMG-V): Genome sequencing to study the core and pangenomes of soil and plant-associated prokaryotes.</title>
        <authorList>
            <person name="Whitman W."/>
        </authorList>
    </citation>
    <scope>NUCLEOTIDE SEQUENCE [LARGE SCALE GENOMIC DNA]</scope>
    <source>
        <strain evidence="9 10">X5P3</strain>
    </source>
</reference>
<evidence type="ECO:0000256" key="6">
    <source>
        <dbReference type="ARBA" id="ARBA00032577"/>
    </source>
</evidence>
<dbReference type="Pfam" id="PF01411">
    <property type="entry name" value="tRNA-synt_2c"/>
    <property type="match status" value="1"/>
</dbReference>
<comment type="cofactor">
    <cofactor evidence="1">
        <name>Zn(2+)</name>
        <dbReference type="ChEBI" id="CHEBI:29105"/>
    </cofactor>
</comment>
<evidence type="ECO:0000256" key="7">
    <source>
        <dbReference type="SAM" id="Coils"/>
    </source>
</evidence>
<dbReference type="Gene3D" id="3.30.980.10">
    <property type="entry name" value="Threonyl-trna Synthetase, Chain A, domain 2"/>
    <property type="match status" value="1"/>
</dbReference>
<dbReference type="Proteomes" id="UP000584867">
    <property type="component" value="Unassembled WGS sequence"/>
</dbReference>
<dbReference type="GO" id="GO:0004813">
    <property type="term" value="F:alanine-tRNA ligase activity"/>
    <property type="evidence" value="ECO:0007669"/>
    <property type="project" value="InterPro"/>
</dbReference>
<dbReference type="InterPro" id="IPR018165">
    <property type="entry name" value="Ala-tRNA-synth_IIc_core"/>
</dbReference>
<accession>A0A7W7ZN76</accession>
<dbReference type="AlphaFoldDB" id="A0A7W7ZN76"/>
<dbReference type="InterPro" id="IPR009000">
    <property type="entry name" value="Transl_B-barrel_sf"/>
</dbReference>
<dbReference type="Pfam" id="PF07973">
    <property type="entry name" value="tRNA_SAD"/>
    <property type="match status" value="1"/>
</dbReference>
<proteinExistence type="predicted"/>
<dbReference type="SUPFAM" id="SSF50447">
    <property type="entry name" value="Translation proteins"/>
    <property type="match status" value="1"/>
</dbReference>
<dbReference type="GO" id="GO:0046872">
    <property type="term" value="F:metal ion binding"/>
    <property type="evidence" value="ECO:0007669"/>
    <property type="project" value="UniProtKB-KW"/>
</dbReference>
<gene>
    <name evidence="9" type="ORF">HDF15_001049</name>
</gene>
<dbReference type="GO" id="GO:0003676">
    <property type="term" value="F:nucleic acid binding"/>
    <property type="evidence" value="ECO:0007669"/>
    <property type="project" value="InterPro"/>
</dbReference>
<dbReference type="PANTHER" id="PTHR43462:SF1">
    <property type="entry name" value="ALANYL-TRNA EDITING PROTEIN AARSD1"/>
    <property type="match status" value="1"/>
</dbReference>
<dbReference type="PANTHER" id="PTHR43462">
    <property type="entry name" value="ALANYL-TRNA EDITING PROTEIN"/>
    <property type="match status" value="1"/>
</dbReference>
<comment type="caution">
    <text evidence="9">The sequence shown here is derived from an EMBL/GenBank/DDBJ whole genome shotgun (WGS) entry which is preliminary data.</text>
</comment>
<dbReference type="GO" id="GO:0005524">
    <property type="term" value="F:ATP binding"/>
    <property type="evidence" value="ECO:0007669"/>
    <property type="project" value="InterPro"/>
</dbReference>
<organism evidence="9 10">
    <name type="scientific">Granulicella mallensis</name>
    <dbReference type="NCBI Taxonomy" id="940614"/>
    <lineage>
        <taxon>Bacteria</taxon>
        <taxon>Pseudomonadati</taxon>
        <taxon>Acidobacteriota</taxon>
        <taxon>Terriglobia</taxon>
        <taxon>Terriglobales</taxon>
        <taxon>Acidobacteriaceae</taxon>
        <taxon>Granulicella</taxon>
    </lineage>
</organism>
<protein>
    <recommendedName>
        <fullName evidence="3">Alanine--tRNA ligase</fullName>
    </recommendedName>
    <alternativeName>
        <fullName evidence="6">Alanyl-tRNA synthetase</fullName>
    </alternativeName>
</protein>
<dbReference type="RefSeq" id="WP_184253368.1">
    <property type="nucleotide sequence ID" value="NZ_JACHIO010000004.1"/>
</dbReference>
<dbReference type="Gene3D" id="2.40.30.130">
    <property type="match status" value="1"/>
</dbReference>
<dbReference type="InterPro" id="IPR012947">
    <property type="entry name" value="tRNA_SAD"/>
</dbReference>
<dbReference type="InterPro" id="IPR018164">
    <property type="entry name" value="Ala-tRNA-synth_IIc_N"/>
</dbReference>
<dbReference type="EMBL" id="JACHIO010000004">
    <property type="protein sequence ID" value="MBB5062712.1"/>
    <property type="molecule type" value="Genomic_DNA"/>
</dbReference>
<dbReference type="InterPro" id="IPR018163">
    <property type="entry name" value="Thr/Ala-tRNA-synth_IIc_edit"/>
</dbReference>
<keyword evidence="9" id="KW-0030">Aminoacyl-tRNA synthetase</keyword>
<evidence type="ECO:0000256" key="4">
    <source>
        <dbReference type="ARBA" id="ARBA00022723"/>
    </source>
</evidence>
<comment type="subcellular location">
    <subcellularLocation>
        <location evidence="2">Cytoplasm</location>
    </subcellularLocation>
</comment>
<keyword evidence="9" id="KW-0436">Ligase</keyword>
<dbReference type="SUPFAM" id="SSF55186">
    <property type="entry name" value="ThrRS/AlaRS common domain"/>
    <property type="match status" value="1"/>
</dbReference>
<keyword evidence="5" id="KW-0862">Zinc</keyword>
<feature type="domain" description="Alanyl-transfer RNA synthetases family profile" evidence="8">
    <location>
        <begin position="1"/>
        <end position="267"/>
    </location>
</feature>
<dbReference type="SMART" id="SM00863">
    <property type="entry name" value="tRNA_SAD"/>
    <property type="match status" value="1"/>
</dbReference>
<evidence type="ECO:0000256" key="2">
    <source>
        <dbReference type="ARBA" id="ARBA00004496"/>
    </source>
</evidence>
<evidence type="ECO:0000259" key="8">
    <source>
        <dbReference type="PROSITE" id="PS50860"/>
    </source>
</evidence>
<evidence type="ECO:0000313" key="10">
    <source>
        <dbReference type="Proteomes" id="UP000584867"/>
    </source>
</evidence>
<dbReference type="GO" id="GO:0006419">
    <property type="term" value="P:alanyl-tRNA aminoacylation"/>
    <property type="evidence" value="ECO:0007669"/>
    <property type="project" value="InterPro"/>
</dbReference>